<keyword evidence="3" id="KW-1185">Reference proteome</keyword>
<comment type="similarity">
    <text evidence="1">Belongs to the MEMO1 family.</text>
</comment>
<name>A0A0S7BJP2_9CHLR</name>
<organism evidence="2">
    <name type="scientific">Longilinea arvoryzae</name>
    <dbReference type="NCBI Taxonomy" id="360412"/>
    <lineage>
        <taxon>Bacteria</taxon>
        <taxon>Bacillati</taxon>
        <taxon>Chloroflexota</taxon>
        <taxon>Anaerolineae</taxon>
        <taxon>Anaerolineales</taxon>
        <taxon>Anaerolineaceae</taxon>
        <taxon>Longilinea</taxon>
    </lineage>
</organism>
<gene>
    <name evidence="2" type="ORF">LARV_01781</name>
</gene>
<dbReference type="AlphaFoldDB" id="A0A0S7BJP2"/>
<dbReference type="PANTHER" id="PTHR11060:SF0">
    <property type="entry name" value="PROTEIN MEMO1"/>
    <property type="match status" value="1"/>
</dbReference>
<dbReference type="Pfam" id="PF01875">
    <property type="entry name" value="Memo"/>
    <property type="match status" value="1"/>
</dbReference>
<protein>
    <submittedName>
        <fullName evidence="2">Predicted dioxygenase</fullName>
    </submittedName>
</protein>
<sequence length="282" mass="30058">MVADVRPSPIAGTWYSADPQRLAHQVDAFLQSAVLPPLSGEVIGLVSPHAGHRYSGRTAGHAFRAVQGQHFDLVAVISPLHGFYPADLLTTAHKAYGTPLGTVWVDGEVLDALDENIKVISDKKIQRISNDTEHSLEIELPFLQRALEGEFKLLPVMVRSQSKSTARALGEALGRVLAGKRALLVASTDLSHFYPEETADQLDAVMLKQIADFSPDGVFRAEESGTGFACGYPAVAAVLWAARALGGNSVEILHHSTSADETGDRGEVVGYGAAAILKQVSA</sequence>
<dbReference type="Gene3D" id="3.40.830.10">
    <property type="entry name" value="LigB-like"/>
    <property type="match status" value="1"/>
</dbReference>
<dbReference type="OrthoDB" id="9782820at2"/>
<dbReference type="EMBL" id="DF967972">
    <property type="protein sequence ID" value="GAP14021.1"/>
    <property type="molecule type" value="Genomic_DNA"/>
</dbReference>
<keyword evidence="2" id="KW-0223">Dioxygenase</keyword>
<accession>A0A0S7BJP2</accession>
<evidence type="ECO:0000313" key="2">
    <source>
        <dbReference type="EMBL" id="GAP14021.1"/>
    </source>
</evidence>
<evidence type="ECO:0000256" key="1">
    <source>
        <dbReference type="ARBA" id="ARBA00006315"/>
    </source>
</evidence>
<evidence type="ECO:0000313" key="3">
    <source>
        <dbReference type="Proteomes" id="UP000055060"/>
    </source>
</evidence>
<dbReference type="SUPFAM" id="SSF53213">
    <property type="entry name" value="LigB-like"/>
    <property type="match status" value="1"/>
</dbReference>
<proteinExistence type="inferred from homology"/>
<dbReference type="STRING" id="360412.LARV_01781"/>
<dbReference type="PANTHER" id="PTHR11060">
    <property type="entry name" value="PROTEIN MEMO1"/>
    <property type="match status" value="1"/>
</dbReference>
<keyword evidence="2" id="KW-0560">Oxidoreductase</keyword>
<dbReference type="CDD" id="cd07361">
    <property type="entry name" value="MEMO_like"/>
    <property type="match status" value="1"/>
</dbReference>
<reference evidence="2" key="1">
    <citation type="submission" date="2015-07" db="EMBL/GenBank/DDBJ databases">
        <title>Draft Genome Sequences of Anaerolinea thermolimosa IMO-1, Bellilinea caldifistulae GOMI-1, Leptolinea tardivitalis YMTK-2, Levilinea saccharolytica KIBI-1,Longilinea arvoryzae KOME-1, Previously Described as Members of the Anaerolineaceae (Chloroflexi).</title>
        <authorList>
            <person name="Sekiguchi Y."/>
            <person name="Ohashi A."/>
            <person name="Matsuura N."/>
            <person name="Tourlousse M.D."/>
        </authorList>
    </citation>
    <scope>NUCLEOTIDE SEQUENCE [LARGE SCALE GENOMIC DNA]</scope>
    <source>
        <strain evidence="2">KOME-1</strain>
    </source>
</reference>
<dbReference type="InterPro" id="IPR002737">
    <property type="entry name" value="MEMO1_fam"/>
</dbReference>
<dbReference type="GO" id="GO:0051213">
    <property type="term" value="F:dioxygenase activity"/>
    <property type="evidence" value="ECO:0007669"/>
    <property type="project" value="UniProtKB-KW"/>
</dbReference>
<dbReference type="NCBIfam" id="TIGR04336">
    <property type="entry name" value="AmmeMemoSam_B"/>
    <property type="match status" value="1"/>
</dbReference>
<dbReference type="Proteomes" id="UP000055060">
    <property type="component" value="Unassembled WGS sequence"/>
</dbReference>
<dbReference type="RefSeq" id="WP_075073311.1">
    <property type="nucleotide sequence ID" value="NZ_DF967972.1"/>
</dbReference>